<gene>
    <name evidence="2" type="ORF">S01H1_58667</name>
</gene>
<proteinExistence type="predicted"/>
<dbReference type="AlphaFoldDB" id="X0WDZ2"/>
<dbReference type="InterPro" id="IPR011050">
    <property type="entry name" value="Pectin_lyase_fold/virulence"/>
</dbReference>
<dbReference type="EMBL" id="BARS01038331">
    <property type="protein sequence ID" value="GAG21397.1"/>
    <property type="molecule type" value="Genomic_DNA"/>
</dbReference>
<feature type="domain" description="Rhamnogalacturonase A/B/Epimerase-like pectate lyase" evidence="1">
    <location>
        <begin position="48"/>
        <end position="104"/>
    </location>
</feature>
<dbReference type="Gene3D" id="2.160.20.10">
    <property type="entry name" value="Single-stranded right-handed beta-helix, Pectin lyase-like"/>
    <property type="match status" value="1"/>
</dbReference>
<accession>X0WDZ2</accession>
<feature type="non-terminal residue" evidence="2">
    <location>
        <position position="1"/>
    </location>
</feature>
<dbReference type="InterPro" id="IPR024535">
    <property type="entry name" value="RHGA/B-epi-like_pectate_lyase"/>
</dbReference>
<organism evidence="2">
    <name type="scientific">marine sediment metagenome</name>
    <dbReference type="NCBI Taxonomy" id="412755"/>
    <lineage>
        <taxon>unclassified sequences</taxon>
        <taxon>metagenomes</taxon>
        <taxon>ecological metagenomes</taxon>
    </lineage>
</organism>
<evidence type="ECO:0000259" key="1">
    <source>
        <dbReference type="Pfam" id="PF12708"/>
    </source>
</evidence>
<name>X0WDZ2_9ZZZZ</name>
<dbReference type="SUPFAM" id="SSF51126">
    <property type="entry name" value="Pectin lyase-like"/>
    <property type="match status" value="1"/>
</dbReference>
<feature type="non-terminal residue" evidence="2">
    <location>
        <position position="256"/>
    </location>
</feature>
<comment type="caution">
    <text evidence="2">The sequence shown here is derived from an EMBL/GenBank/DDBJ whole genome shotgun (WGS) entry which is preliminary data.</text>
</comment>
<sequence>GAILSPDVGDTVTIDTSFEAGLYQVFGGDGTVAFGSKSIGTVYPEWWGAKGDGTDDSTAIQAAIDCMGVRKGGIVKLTKSNYVISELLMDTHNVVLQGEGRGYSYGSGEIAYETVRLTCTTGVWAIRLTAPVSLKNLFIVSNGNPGAAIPWVIVTAGVEYGVLIEQGFTVMEDVTVSKFQYGIVVANGANSNTFERCGTSYNTKAGFAATPGSAEGYACYHPNLTPPGSFINNTVLTVRNCNFRANGWGIILRSAW</sequence>
<dbReference type="InterPro" id="IPR012334">
    <property type="entry name" value="Pectin_lyas_fold"/>
</dbReference>
<dbReference type="Pfam" id="PF12708">
    <property type="entry name" value="Pect-lyase_RHGA_epim"/>
    <property type="match status" value="1"/>
</dbReference>
<protein>
    <recommendedName>
        <fullName evidence="1">Rhamnogalacturonase A/B/Epimerase-like pectate lyase domain-containing protein</fullName>
    </recommendedName>
</protein>
<reference evidence="2" key="1">
    <citation type="journal article" date="2014" name="Front. Microbiol.">
        <title>High frequency of phylogenetically diverse reductive dehalogenase-homologous genes in deep subseafloor sedimentary metagenomes.</title>
        <authorList>
            <person name="Kawai M."/>
            <person name="Futagami T."/>
            <person name="Toyoda A."/>
            <person name="Takaki Y."/>
            <person name="Nishi S."/>
            <person name="Hori S."/>
            <person name="Arai W."/>
            <person name="Tsubouchi T."/>
            <person name="Morono Y."/>
            <person name="Uchiyama I."/>
            <person name="Ito T."/>
            <person name="Fujiyama A."/>
            <person name="Inagaki F."/>
            <person name="Takami H."/>
        </authorList>
    </citation>
    <scope>NUCLEOTIDE SEQUENCE</scope>
    <source>
        <strain evidence="2">Expedition CK06-06</strain>
    </source>
</reference>
<evidence type="ECO:0000313" key="2">
    <source>
        <dbReference type="EMBL" id="GAG21397.1"/>
    </source>
</evidence>